<dbReference type="InterPro" id="IPR000873">
    <property type="entry name" value="AMP-dep_synth/lig_dom"/>
</dbReference>
<protein>
    <submittedName>
        <fullName evidence="4">Acyl-synthetase</fullName>
    </submittedName>
</protein>
<dbReference type="PANTHER" id="PTHR43201:SF5">
    <property type="entry name" value="MEDIUM-CHAIN ACYL-COA LIGASE ACSF2, MITOCHONDRIAL"/>
    <property type="match status" value="1"/>
</dbReference>
<sequence length="760" mass="87724">MNTTETTEIQRKPINFDYKTICRLQKEKMCDHYAKKEFSIEYWKKNGEKLEKTCILKDLFNYFHDLMFVKLDEFACINQIKEKNGGCNTIKVGSLWDGNKIEDIIFREVCYNNNIFIPVFLNYTNDSAEIISYKLFVANCQILLFDNDIPKSFIDEISNIFLKKYERKILILASDQIFSSSEINQKLDLITYTKGESMNNSQNLSIYSGNHLENSFGTNKIKNDVQNLEYKNISNNLRNTIINQTSKSTEKVDLYKEENKNISNNLDQNLDILKKTDSKIRNIVFTSGSTGKPKGVKLTFSNYLAMIGTLSVLCNNNDNIKSIFVITNPLHHVNSTCFTEYCIRNSSKLVLIHRYSKSYWQILNETIKSSIYYYGNNFSIFVPLVPKHFEYFCSMIENNYFEDSHELLSNLSHPSVFFFFGSSAVSNNLINKFKKMLNEKVPRVRFGSTETCLQLCGADLLMNNSLLKTAFKIESECINNVYSNSIKKSGYFIGRSIQPFAEILVVKSIDFNSDNFLVPTNEFEIGHIICRGKIVMNGYINYENVLITKEILKRMNKNLNKQIPNNMLFICDHHPWYIGLGDQGYWTAGEIKDVSKPSTVHILGEEREVIHINKDSKTIIKEKLNSCACCQDNILLDNIFLYWLSRSSSIIKIGGVKYSSEEINNRIVSTLKNLDNSIFSENFFSTVIGIKDDKISEDDKIVFIYEPFEGSMKLEELIKNKLICSKIPKSYIPCKIVETNIPKTFKGSIDTEKLLEKIKF</sequence>
<evidence type="ECO:0000313" key="4">
    <source>
        <dbReference type="EMBL" id="OII74254.1"/>
    </source>
</evidence>
<organism evidence="4 5">
    <name type="scientific">Cryptosporidium ubiquitum</name>
    <dbReference type="NCBI Taxonomy" id="857276"/>
    <lineage>
        <taxon>Eukaryota</taxon>
        <taxon>Sar</taxon>
        <taxon>Alveolata</taxon>
        <taxon>Apicomplexa</taxon>
        <taxon>Conoidasida</taxon>
        <taxon>Coccidia</taxon>
        <taxon>Eucoccidiorida</taxon>
        <taxon>Eimeriorina</taxon>
        <taxon>Cryptosporidiidae</taxon>
        <taxon>Cryptosporidium</taxon>
    </lineage>
</organism>
<feature type="domain" description="AMP-dependent synthetase/ligase" evidence="3">
    <location>
        <begin position="252"/>
        <end position="539"/>
    </location>
</feature>
<dbReference type="AlphaFoldDB" id="A0A1J4MJ79"/>
<dbReference type="OrthoDB" id="2962993at2759"/>
<name>A0A1J4MJ79_9CRYT</name>
<comment type="similarity">
    <text evidence="1">Belongs to the ATP-dependent AMP-binding enzyme family.</text>
</comment>
<dbReference type="GO" id="GO:0031956">
    <property type="term" value="F:medium-chain fatty acid-CoA ligase activity"/>
    <property type="evidence" value="ECO:0007669"/>
    <property type="project" value="TreeGrafter"/>
</dbReference>
<dbReference type="GeneID" id="39977889"/>
<keyword evidence="2" id="KW-0436">Ligase</keyword>
<comment type="caution">
    <text evidence="4">The sequence shown here is derived from an EMBL/GenBank/DDBJ whole genome shotgun (WGS) entry which is preliminary data.</text>
</comment>
<dbReference type="EMBL" id="LRBP01000012">
    <property type="protein sequence ID" value="OII74254.1"/>
    <property type="molecule type" value="Genomic_DNA"/>
</dbReference>
<dbReference type="Pfam" id="PF00501">
    <property type="entry name" value="AMP-binding"/>
    <property type="match status" value="1"/>
</dbReference>
<proteinExistence type="inferred from homology"/>
<gene>
    <name evidence="4" type="ORF">cubi_01098</name>
</gene>
<dbReference type="RefSeq" id="XP_028875447.1">
    <property type="nucleotide sequence ID" value="XM_029018110.1"/>
</dbReference>
<dbReference type="GO" id="GO:0006631">
    <property type="term" value="P:fatty acid metabolic process"/>
    <property type="evidence" value="ECO:0007669"/>
    <property type="project" value="TreeGrafter"/>
</dbReference>
<dbReference type="SUPFAM" id="SSF56801">
    <property type="entry name" value="Acetyl-CoA synthetase-like"/>
    <property type="match status" value="1"/>
</dbReference>
<evidence type="ECO:0000256" key="1">
    <source>
        <dbReference type="ARBA" id="ARBA00006432"/>
    </source>
</evidence>
<dbReference type="Gene3D" id="2.30.38.10">
    <property type="entry name" value="Luciferase, Domain 3"/>
    <property type="match status" value="1"/>
</dbReference>
<evidence type="ECO:0000313" key="5">
    <source>
        <dbReference type="Proteomes" id="UP000186176"/>
    </source>
</evidence>
<evidence type="ECO:0000256" key="2">
    <source>
        <dbReference type="ARBA" id="ARBA00022598"/>
    </source>
</evidence>
<accession>A0A1J4MJ79</accession>
<dbReference type="VEuPathDB" id="CryptoDB:cubi_01098"/>
<dbReference type="PROSITE" id="PS00455">
    <property type="entry name" value="AMP_BINDING"/>
    <property type="match status" value="1"/>
</dbReference>
<dbReference type="PANTHER" id="PTHR43201">
    <property type="entry name" value="ACYL-COA SYNTHETASE"/>
    <property type="match status" value="1"/>
</dbReference>
<evidence type="ECO:0000259" key="3">
    <source>
        <dbReference type="Pfam" id="PF00501"/>
    </source>
</evidence>
<keyword evidence="5" id="KW-1185">Reference proteome</keyword>
<dbReference type="Gene3D" id="3.40.50.980">
    <property type="match status" value="2"/>
</dbReference>
<dbReference type="Proteomes" id="UP000186176">
    <property type="component" value="Unassembled WGS sequence"/>
</dbReference>
<dbReference type="InterPro" id="IPR020845">
    <property type="entry name" value="AMP-binding_CS"/>
</dbReference>
<reference evidence="4 5" key="1">
    <citation type="submission" date="2016-10" db="EMBL/GenBank/DDBJ databases">
        <title>Reductive evolution of mitochondrial metabolism and differential evolution of invasion-related proteins in Cryptosporidium.</title>
        <authorList>
            <person name="Liu S."/>
            <person name="Roellig D.M."/>
            <person name="Guo Y."/>
            <person name="Li N."/>
            <person name="Frace M.A."/>
            <person name="Tang K."/>
            <person name="Zhang L."/>
            <person name="Feng Y."/>
            <person name="Xiao L."/>
        </authorList>
    </citation>
    <scope>NUCLEOTIDE SEQUENCE [LARGE SCALE GENOMIC DNA]</scope>
    <source>
        <strain evidence="4">39726</strain>
    </source>
</reference>